<evidence type="ECO:0000313" key="2">
    <source>
        <dbReference type="EMBL" id="EFN54034.1"/>
    </source>
</evidence>
<proteinExistence type="predicted"/>
<dbReference type="OrthoDB" id="515473at2759"/>
<organism evidence="3">
    <name type="scientific">Chlorella variabilis</name>
    <name type="common">Green alga</name>
    <dbReference type="NCBI Taxonomy" id="554065"/>
    <lineage>
        <taxon>Eukaryota</taxon>
        <taxon>Viridiplantae</taxon>
        <taxon>Chlorophyta</taxon>
        <taxon>core chlorophytes</taxon>
        <taxon>Trebouxiophyceae</taxon>
        <taxon>Chlorellales</taxon>
        <taxon>Chlorellaceae</taxon>
        <taxon>Chlorella clade</taxon>
        <taxon>Chlorella</taxon>
    </lineage>
</organism>
<dbReference type="AlphaFoldDB" id="E1ZJR0"/>
<protein>
    <recommendedName>
        <fullName evidence="1">CHRD domain-containing protein</fullName>
    </recommendedName>
</protein>
<dbReference type="Pfam" id="PF07452">
    <property type="entry name" value="CHRD"/>
    <property type="match status" value="2"/>
</dbReference>
<dbReference type="EMBL" id="GL433849">
    <property type="protein sequence ID" value="EFN54034.1"/>
    <property type="molecule type" value="Genomic_DNA"/>
</dbReference>
<keyword evidence="3" id="KW-1185">Reference proteome</keyword>
<evidence type="ECO:0000259" key="1">
    <source>
        <dbReference type="SMART" id="SM00754"/>
    </source>
</evidence>
<feature type="domain" description="CHRD" evidence="1">
    <location>
        <begin position="7"/>
        <end position="138"/>
    </location>
</feature>
<gene>
    <name evidence="2" type="ORF">CHLNCDRAFT_136094</name>
</gene>
<sequence length="321" mass="33270">MLDGANQVPPLSEPEVGGATGMFAMWAAPGSMMEYSLEVSSIQNLTMAHIHVGNASTSGPVAVVLVPQGGMVMDGAPPVLPEPVSGSYAIPSAFFTADDLINGMSWEEFLDAADSEGLYVNLHTTAYPGGAIRGQVVPELDLMFEATLNGENQVPPVTTAATAMFMMMEDDMGMFAWELTIKGIENLTMAHIHAGNATSSGPVVVGLVPVDPAEAMLAEPASGDLSYTGTFSADMLADGMTAEDLRTALRFDTENNLYVNLHTTEFPSGVIRSQVMWKGVATSVPAEAPAPEATPTTSAAAATSGRGAILLLAAALAAAFL</sequence>
<evidence type="ECO:0000313" key="3">
    <source>
        <dbReference type="Proteomes" id="UP000008141"/>
    </source>
</evidence>
<dbReference type="Proteomes" id="UP000008141">
    <property type="component" value="Unassembled WGS sequence"/>
</dbReference>
<feature type="domain" description="CHRD" evidence="1">
    <location>
        <begin position="142"/>
        <end position="277"/>
    </location>
</feature>
<dbReference type="InParanoid" id="E1ZJR0"/>
<dbReference type="GeneID" id="17353531"/>
<dbReference type="KEGG" id="cvr:CHLNCDRAFT_136094"/>
<accession>E1ZJR0</accession>
<dbReference type="RefSeq" id="XP_005846136.1">
    <property type="nucleotide sequence ID" value="XM_005846074.1"/>
</dbReference>
<name>E1ZJR0_CHLVA</name>
<dbReference type="SMART" id="SM00754">
    <property type="entry name" value="CHRD"/>
    <property type="match status" value="2"/>
</dbReference>
<reference evidence="2 3" key="1">
    <citation type="journal article" date="2010" name="Plant Cell">
        <title>The Chlorella variabilis NC64A genome reveals adaptation to photosymbiosis, coevolution with viruses, and cryptic sex.</title>
        <authorList>
            <person name="Blanc G."/>
            <person name="Duncan G."/>
            <person name="Agarkova I."/>
            <person name="Borodovsky M."/>
            <person name="Gurnon J."/>
            <person name="Kuo A."/>
            <person name="Lindquist E."/>
            <person name="Lucas S."/>
            <person name="Pangilinan J."/>
            <person name="Polle J."/>
            <person name="Salamov A."/>
            <person name="Terry A."/>
            <person name="Yamada T."/>
            <person name="Dunigan D.D."/>
            <person name="Grigoriev I.V."/>
            <person name="Claverie J.M."/>
            <person name="Van Etten J.L."/>
        </authorList>
    </citation>
    <scope>NUCLEOTIDE SEQUENCE [LARGE SCALE GENOMIC DNA]</scope>
    <source>
        <strain evidence="2 3">NC64A</strain>
    </source>
</reference>
<dbReference type="InterPro" id="IPR010895">
    <property type="entry name" value="CHRD"/>
</dbReference>